<keyword evidence="3" id="KW-0472">Membrane</keyword>
<keyword evidence="3" id="KW-1133">Transmembrane helix</keyword>
<dbReference type="Gene3D" id="3.30.1490.270">
    <property type="match status" value="1"/>
</dbReference>
<feature type="region of interest" description="Disordered" evidence="2">
    <location>
        <begin position="671"/>
        <end position="700"/>
    </location>
</feature>
<reference evidence="5 6" key="1">
    <citation type="submission" date="2024-02" db="EMBL/GenBank/DDBJ databases">
        <authorList>
            <person name="Chen Y."/>
            <person name="Shah S."/>
            <person name="Dougan E. K."/>
            <person name="Thang M."/>
            <person name="Chan C."/>
        </authorList>
    </citation>
    <scope>NUCLEOTIDE SEQUENCE [LARGE SCALE GENOMIC DNA]</scope>
</reference>
<proteinExistence type="predicted"/>
<dbReference type="InterPro" id="IPR051680">
    <property type="entry name" value="ATP-dep_Glu-Cys_Ligase-2"/>
</dbReference>
<name>A0ABP0PPI7_9DINO</name>
<dbReference type="SUPFAM" id="SSF56059">
    <property type="entry name" value="Glutathione synthetase ATP-binding domain-like"/>
    <property type="match status" value="1"/>
</dbReference>
<evidence type="ECO:0000256" key="1">
    <source>
        <dbReference type="SAM" id="Coils"/>
    </source>
</evidence>
<evidence type="ECO:0000259" key="4">
    <source>
        <dbReference type="Pfam" id="PF14403"/>
    </source>
</evidence>
<dbReference type="Proteomes" id="UP001642484">
    <property type="component" value="Unassembled WGS sequence"/>
</dbReference>
<sequence length="1363" mass="151781">MVQMAECPCQAYSQMTMEDKKDLLERYKTEGGLKNLQWVNGYFETVTDTTEQKDVAESGWMTPGQIFTLNGCSWEQTEEKKRDKMLAALLKECWDECGIDKPDECTKAHAPPELSKYWYSKQKHVQEDKNKVDQTMKLGTNLGMATMQKAIGNSASSSDTKVKLENPNWVQLNSQVQIAAAPKGRLEKQVFECAACQKDLEAVLTSLRTNLAQGKDMSVSSDKADCSTLKKALEGDTNNGSMHLDGLKALCKIPRVQAFPGARKRRKVMAEEEFLQTFVDHIAFETHRHPRPQFAEQIGGQAFAVVARSGAVAQVAHFPPLAAQPELMYRQVPDEADDIKKTHVEKEMIKLRQRNFRFFSRYLLHVAFVLCCYFFYATAAAPGLDNATFLIVSAVCYMQHLLVSKDWIAVTPELLKHSTWLMHIMGLSLIMVPAAGSAFKFGLLQAFLTAVRFLLVLYYLDPWVCIPFQILYTGAGMLIQVYTCEGFATDFGVFCVSHLFVLLIIVASSVFINIALRSRIYAQLDTTDAESLVSSFRRVLKGACDGEVLLDSHMNVAQESECLKHLILTDVNLKGRSFKHLLADEEQDRFAEFIESSTQAFGMPESADVAPPFCSRVAFRGSAGIGVAADIYHVPVRLFGAKDPYHLIAFKEDPESRPFPQAEGTVPLELKGQGDQKRPFQCGDPSTISGSTEYSNSNSHTCPELQEMTLLVDVNTELQDVQEAHLRFLRCDEPADLASALQSSMPSLRKLVKPTEWERVRSSATRFAESALRNPSIQPKVMKKMTIQLPGQSRVIAAEASLKRFPDALKVWLHLKGLRPEKPRRQPPLDGIQETGIRAQLKERFRDFVQSCFRWISIGSVGKIPGLLILPALTLYEEMAAHYKSQVAEGEKVVVLYYHRSVRDDNEDRRLVTLLRQKGLVPVQLPDEKGPREDQPRLVVRHGKVFITEKKSEQRTPDRSRSPKRQASPARGAKAAETSEPVGLVVLLSEPTDVQPGHASTKLRSAIDEARARIEAYEDMETKEKMKAARNEKSVVSVKSKVDFLDTEGNKSSLQMKGGKLIWTWTEKGTKESERVHGPIRYNVATGKLTFGDSYHYKPDAEGLKKLEQQWELSNLPIEAQRAHLAAKELREAVEQLGGVVADGKTAQNQLFRMLRADDKEGWQRLMEGKQGVPGLLEAYYKGKVKVANGPGLILVEDKELCAYMDKLIQHYLGEAPILKTIPTRSFAADPQLLHTVFDIPSNQPNVVVKRVDGRGGNAVWVGAKLPRNDFLAARPLVAAEPEAFIVQRYTALSKVDGQITDLRGPAFITSSDEALSGGTGVAVSPVLWSRGVPADGSNGKVNISDAGFEFAVATALEKQSKQ</sequence>
<feature type="transmembrane region" description="Helical" evidence="3">
    <location>
        <begin position="491"/>
        <end position="516"/>
    </location>
</feature>
<gene>
    <name evidence="5" type="ORF">CCMP2556_LOCUS38398</name>
</gene>
<protein>
    <recommendedName>
        <fullName evidence="4">Circularly permuted ATP-grasp type 2 domain-containing protein</fullName>
    </recommendedName>
</protein>
<feature type="transmembrane region" description="Helical" evidence="3">
    <location>
        <begin position="456"/>
        <end position="479"/>
    </location>
</feature>
<evidence type="ECO:0000313" key="5">
    <source>
        <dbReference type="EMBL" id="CAK9077938.1"/>
    </source>
</evidence>
<keyword evidence="3" id="KW-0812">Transmembrane</keyword>
<feature type="compositionally biased region" description="Basic and acidic residues" evidence="2">
    <location>
        <begin position="949"/>
        <end position="961"/>
    </location>
</feature>
<feature type="coiled-coil region" evidence="1">
    <location>
        <begin position="1000"/>
        <end position="1027"/>
    </location>
</feature>
<dbReference type="Pfam" id="PF14403">
    <property type="entry name" value="CP_ATPgrasp_2"/>
    <property type="match status" value="1"/>
</dbReference>
<feature type="transmembrane region" description="Helical" evidence="3">
    <location>
        <begin position="420"/>
        <end position="444"/>
    </location>
</feature>
<feature type="compositionally biased region" description="Polar residues" evidence="2">
    <location>
        <begin position="684"/>
        <end position="700"/>
    </location>
</feature>
<feature type="transmembrane region" description="Helical" evidence="3">
    <location>
        <begin position="362"/>
        <end position="381"/>
    </location>
</feature>
<organism evidence="5 6">
    <name type="scientific">Durusdinium trenchii</name>
    <dbReference type="NCBI Taxonomy" id="1381693"/>
    <lineage>
        <taxon>Eukaryota</taxon>
        <taxon>Sar</taxon>
        <taxon>Alveolata</taxon>
        <taxon>Dinophyceae</taxon>
        <taxon>Suessiales</taxon>
        <taxon>Symbiodiniaceae</taxon>
        <taxon>Durusdinium</taxon>
    </lineage>
</organism>
<feature type="region of interest" description="Disordered" evidence="2">
    <location>
        <begin position="949"/>
        <end position="978"/>
    </location>
</feature>
<feature type="domain" description="Circularly permuted ATP-grasp type 2" evidence="4">
    <location>
        <begin position="1170"/>
        <end position="1296"/>
    </location>
</feature>
<evidence type="ECO:0000256" key="2">
    <source>
        <dbReference type="SAM" id="MobiDB-lite"/>
    </source>
</evidence>
<accession>A0ABP0PPI7</accession>
<evidence type="ECO:0000256" key="3">
    <source>
        <dbReference type="SAM" id="Phobius"/>
    </source>
</evidence>
<dbReference type="PANTHER" id="PTHR34595:SF7">
    <property type="entry name" value="SLL1039 PROTEIN"/>
    <property type="match status" value="1"/>
</dbReference>
<keyword evidence="1" id="KW-0175">Coiled coil</keyword>
<comment type="caution">
    <text evidence="5">The sequence shown here is derived from an EMBL/GenBank/DDBJ whole genome shotgun (WGS) entry which is preliminary data.</text>
</comment>
<keyword evidence="6" id="KW-1185">Reference proteome</keyword>
<dbReference type="PANTHER" id="PTHR34595">
    <property type="entry name" value="BLR5612 PROTEIN"/>
    <property type="match status" value="1"/>
</dbReference>
<dbReference type="EMBL" id="CAXAMN010023473">
    <property type="protein sequence ID" value="CAK9077938.1"/>
    <property type="molecule type" value="Genomic_DNA"/>
</dbReference>
<evidence type="ECO:0000313" key="6">
    <source>
        <dbReference type="Proteomes" id="UP001642484"/>
    </source>
</evidence>
<dbReference type="InterPro" id="IPR025841">
    <property type="entry name" value="CP_ATPgrasp_2"/>
</dbReference>